<dbReference type="EMBL" id="CADCTG010000189">
    <property type="protein sequence ID" value="CAA9258820.1"/>
    <property type="molecule type" value="Genomic_DNA"/>
</dbReference>
<name>A0A6J4IU28_9PROT</name>
<feature type="region of interest" description="Disordered" evidence="1">
    <location>
        <begin position="1"/>
        <end position="42"/>
    </location>
</feature>
<feature type="compositionally biased region" description="Basic residues" evidence="1">
    <location>
        <begin position="98"/>
        <end position="111"/>
    </location>
</feature>
<proteinExistence type="predicted"/>
<evidence type="ECO:0000256" key="1">
    <source>
        <dbReference type="SAM" id="MobiDB-lite"/>
    </source>
</evidence>
<accession>A0A6J4IU28</accession>
<sequence>DQPVPSGDVRLPARHGRLRPERSRSALAGRRGGRRADRAELRGGRRALRPAWRRALRILPDRGRRHAALAGRAQPLGREHVRVRQPRRLLAHPPPVRFARRAPHRLRRHHG</sequence>
<feature type="non-terminal residue" evidence="2">
    <location>
        <position position="111"/>
    </location>
</feature>
<protein>
    <submittedName>
        <fullName evidence="2">Uricase (Urate oxidase)</fullName>
        <ecNumber evidence="2">1.7.3.3</ecNumber>
    </submittedName>
</protein>
<reference evidence="2" key="1">
    <citation type="submission" date="2020-02" db="EMBL/GenBank/DDBJ databases">
        <authorList>
            <person name="Meier V. D."/>
        </authorList>
    </citation>
    <scope>NUCLEOTIDE SEQUENCE</scope>
    <source>
        <strain evidence="2">AVDCRST_MAG08</strain>
    </source>
</reference>
<gene>
    <name evidence="2" type="ORF">AVDCRST_MAG08-2571</name>
</gene>
<dbReference type="EC" id="1.7.3.3" evidence="2"/>
<feature type="non-terminal residue" evidence="2">
    <location>
        <position position="1"/>
    </location>
</feature>
<organism evidence="2">
    <name type="scientific">uncultured Acetobacteraceae bacterium</name>
    <dbReference type="NCBI Taxonomy" id="169975"/>
    <lineage>
        <taxon>Bacteria</taxon>
        <taxon>Pseudomonadati</taxon>
        <taxon>Pseudomonadota</taxon>
        <taxon>Alphaproteobacteria</taxon>
        <taxon>Acetobacterales</taxon>
        <taxon>Acetobacteraceae</taxon>
        <taxon>environmental samples</taxon>
    </lineage>
</organism>
<feature type="region of interest" description="Disordered" evidence="1">
    <location>
        <begin position="86"/>
        <end position="111"/>
    </location>
</feature>
<dbReference type="GO" id="GO:0004846">
    <property type="term" value="F:urate oxidase activity"/>
    <property type="evidence" value="ECO:0007669"/>
    <property type="project" value="UniProtKB-EC"/>
</dbReference>
<evidence type="ECO:0000313" key="2">
    <source>
        <dbReference type="EMBL" id="CAA9258820.1"/>
    </source>
</evidence>
<dbReference type="AlphaFoldDB" id="A0A6J4IU28"/>
<keyword evidence="2" id="KW-0560">Oxidoreductase</keyword>